<reference evidence="1 2" key="1">
    <citation type="journal article" date="2013" name="Front. Microbiol.">
        <title>Comparative genomic analyses of the cyanobacterium, Lyngbya aestuarii BL J, a powerful hydrogen producer.</title>
        <authorList>
            <person name="Kothari A."/>
            <person name="Vaughn M."/>
            <person name="Garcia-Pichel F."/>
        </authorList>
    </citation>
    <scope>NUCLEOTIDE SEQUENCE [LARGE SCALE GENOMIC DNA]</scope>
    <source>
        <strain evidence="1 2">BL J</strain>
    </source>
</reference>
<dbReference type="Proteomes" id="UP000017127">
    <property type="component" value="Unassembled WGS sequence"/>
</dbReference>
<dbReference type="AlphaFoldDB" id="U7QIZ7"/>
<keyword evidence="2" id="KW-1185">Reference proteome</keyword>
<accession>U7QIZ7</accession>
<sequence>MAVTVMNEQDCLTVYDQLVEILNQLQFAWVSQQVFEVISAGKTVEEMVSGRKSPDLKLTYYTPQEQLLLLIHAIKKAVVHAVDLELEIARHLSEEVMTSDLQPEIQFTSSFEKKTQDLKFPVELATHRQKEAETLLKLLLKLEKEVQKDVN</sequence>
<dbReference type="EMBL" id="AUZM01000037">
    <property type="protein sequence ID" value="ERT06376.1"/>
    <property type="molecule type" value="Genomic_DNA"/>
</dbReference>
<evidence type="ECO:0000313" key="1">
    <source>
        <dbReference type="EMBL" id="ERT06376.1"/>
    </source>
</evidence>
<evidence type="ECO:0000313" key="2">
    <source>
        <dbReference type="Proteomes" id="UP000017127"/>
    </source>
</evidence>
<name>U7QIZ7_9CYAN</name>
<comment type="caution">
    <text evidence="1">The sequence shown here is derived from an EMBL/GenBank/DDBJ whole genome shotgun (WGS) entry which is preliminary data.</text>
</comment>
<gene>
    <name evidence="1" type="ORF">M595_3645</name>
</gene>
<protein>
    <submittedName>
        <fullName evidence="1">Uncharacterized protein</fullName>
    </submittedName>
</protein>
<dbReference type="PATRIC" id="fig|1348334.3.peg.3528"/>
<organism evidence="1 2">
    <name type="scientific">Lyngbya aestuarii BL J</name>
    <dbReference type="NCBI Taxonomy" id="1348334"/>
    <lineage>
        <taxon>Bacteria</taxon>
        <taxon>Bacillati</taxon>
        <taxon>Cyanobacteriota</taxon>
        <taxon>Cyanophyceae</taxon>
        <taxon>Oscillatoriophycideae</taxon>
        <taxon>Oscillatoriales</taxon>
        <taxon>Microcoleaceae</taxon>
        <taxon>Lyngbya</taxon>
    </lineage>
</organism>
<proteinExistence type="predicted"/>